<keyword evidence="1" id="KW-0238">DNA-binding</keyword>
<dbReference type="GO" id="GO:0003677">
    <property type="term" value="F:DNA binding"/>
    <property type="evidence" value="ECO:0007669"/>
    <property type="project" value="UniProtKB-KW"/>
</dbReference>
<dbReference type="CDD" id="cd02209">
    <property type="entry name" value="cupin_XRE_C"/>
    <property type="match status" value="1"/>
</dbReference>
<dbReference type="EMBL" id="LAZR01047655">
    <property type="protein sequence ID" value="KKK93720.1"/>
    <property type="molecule type" value="Genomic_DNA"/>
</dbReference>
<reference evidence="3" key="1">
    <citation type="journal article" date="2015" name="Nature">
        <title>Complex archaea that bridge the gap between prokaryotes and eukaryotes.</title>
        <authorList>
            <person name="Spang A."/>
            <person name="Saw J.H."/>
            <person name="Jorgensen S.L."/>
            <person name="Zaremba-Niedzwiedzka K."/>
            <person name="Martijn J."/>
            <person name="Lind A.E."/>
            <person name="van Eijk R."/>
            <person name="Schleper C."/>
            <person name="Guy L."/>
            <person name="Ettema T.J."/>
        </authorList>
    </citation>
    <scope>NUCLEOTIDE SEQUENCE</scope>
</reference>
<dbReference type="PANTHER" id="PTHR46797:SF25">
    <property type="entry name" value="TRANSCRIPTIONAL REGULATOR"/>
    <property type="match status" value="1"/>
</dbReference>
<dbReference type="InterPro" id="IPR001387">
    <property type="entry name" value="Cro/C1-type_HTH"/>
</dbReference>
<proteinExistence type="predicted"/>
<dbReference type="Gene3D" id="2.60.120.10">
    <property type="entry name" value="Jelly Rolls"/>
    <property type="match status" value="1"/>
</dbReference>
<dbReference type="Pfam" id="PF07883">
    <property type="entry name" value="Cupin_2"/>
    <property type="match status" value="1"/>
</dbReference>
<dbReference type="InterPro" id="IPR011051">
    <property type="entry name" value="RmlC_Cupin_sf"/>
</dbReference>
<feature type="domain" description="HTH cro/C1-type" evidence="2">
    <location>
        <begin position="43"/>
        <end position="97"/>
    </location>
</feature>
<dbReference type="SUPFAM" id="SSF47413">
    <property type="entry name" value="lambda repressor-like DNA-binding domains"/>
    <property type="match status" value="1"/>
</dbReference>
<protein>
    <recommendedName>
        <fullName evidence="2">HTH cro/C1-type domain-containing protein</fullName>
    </recommendedName>
</protein>
<dbReference type="Pfam" id="PF01381">
    <property type="entry name" value="HTH_3"/>
    <property type="match status" value="1"/>
</dbReference>
<dbReference type="GO" id="GO:0005829">
    <property type="term" value="C:cytosol"/>
    <property type="evidence" value="ECO:0007669"/>
    <property type="project" value="TreeGrafter"/>
</dbReference>
<evidence type="ECO:0000259" key="2">
    <source>
        <dbReference type="PROSITE" id="PS50943"/>
    </source>
</evidence>
<dbReference type="InterPro" id="IPR013096">
    <property type="entry name" value="Cupin_2"/>
</dbReference>
<evidence type="ECO:0000313" key="3">
    <source>
        <dbReference type="EMBL" id="KKK93720.1"/>
    </source>
</evidence>
<dbReference type="SUPFAM" id="SSF51182">
    <property type="entry name" value="RmlC-like cupins"/>
    <property type="match status" value="1"/>
</dbReference>
<feature type="non-terminal residue" evidence="3">
    <location>
        <position position="1"/>
    </location>
</feature>
<evidence type="ECO:0000256" key="1">
    <source>
        <dbReference type="ARBA" id="ARBA00023125"/>
    </source>
</evidence>
<dbReference type="InterPro" id="IPR010982">
    <property type="entry name" value="Lambda_DNA-bd_dom_sf"/>
</dbReference>
<dbReference type="GO" id="GO:0003700">
    <property type="term" value="F:DNA-binding transcription factor activity"/>
    <property type="evidence" value="ECO:0007669"/>
    <property type="project" value="TreeGrafter"/>
</dbReference>
<dbReference type="InterPro" id="IPR050807">
    <property type="entry name" value="TransReg_Diox_bact_type"/>
</dbReference>
<comment type="caution">
    <text evidence="3">The sequence shown here is derived from an EMBL/GenBank/DDBJ whole genome shotgun (WGS) entry which is preliminary data.</text>
</comment>
<sequence>FLISHNDTRRKSDIRRKIGLLFTGRVNLPTANGDSVSTLGARMRKQRHRLSLTLQQLGEASGVSVGYLSQVERGLATPSLGTLSQIAVALQVEVGFFIHTPKTQDSLTRADERQRFAVSGSSIEYEKLGADFPGHELSSYIMNVPPGYASEEVVHEGEEVIYILEGEIAQVVDGGEHIMRPGDSLHYLGSSPHSWSNKTDKPARMLWVGRMQYELVAGANRIRPNEGAIATAFASSRP</sequence>
<dbReference type="Gene3D" id="1.10.260.40">
    <property type="entry name" value="lambda repressor-like DNA-binding domains"/>
    <property type="match status" value="1"/>
</dbReference>
<dbReference type="PANTHER" id="PTHR46797">
    <property type="entry name" value="HTH-TYPE TRANSCRIPTIONAL REGULATOR"/>
    <property type="match status" value="1"/>
</dbReference>
<dbReference type="PROSITE" id="PS50943">
    <property type="entry name" value="HTH_CROC1"/>
    <property type="match status" value="1"/>
</dbReference>
<organism evidence="3">
    <name type="scientific">marine sediment metagenome</name>
    <dbReference type="NCBI Taxonomy" id="412755"/>
    <lineage>
        <taxon>unclassified sequences</taxon>
        <taxon>metagenomes</taxon>
        <taxon>ecological metagenomes</taxon>
    </lineage>
</organism>
<name>A0A0F9A6A3_9ZZZZ</name>
<dbReference type="SMART" id="SM00530">
    <property type="entry name" value="HTH_XRE"/>
    <property type="match status" value="1"/>
</dbReference>
<accession>A0A0F9A6A3</accession>
<dbReference type="CDD" id="cd00093">
    <property type="entry name" value="HTH_XRE"/>
    <property type="match status" value="1"/>
</dbReference>
<gene>
    <name evidence="3" type="ORF">LCGC14_2690050</name>
</gene>
<dbReference type="InterPro" id="IPR014710">
    <property type="entry name" value="RmlC-like_jellyroll"/>
</dbReference>
<dbReference type="AlphaFoldDB" id="A0A0F9A6A3"/>